<dbReference type="EMBL" id="PTRA01000001">
    <property type="protein sequence ID" value="PQA60019.1"/>
    <property type="molecule type" value="Genomic_DNA"/>
</dbReference>
<name>A0A2S7IQS3_9BACT</name>
<gene>
    <name evidence="2" type="ORF">C5O19_10480</name>
</gene>
<dbReference type="Gene3D" id="2.130.10.130">
    <property type="entry name" value="Integrin alpha, N-terminal"/>
    <property type="match status" value="2"/>
</dbReference>
<dbReference type="PANTHER" id="PTHR44103">
    <property type="entry name" value="PROPROTEIN CONVERTASE P"/>
    <property type="match status" value="1"/>
</dbReference>
<proteinExistence type="predicted"/>
<dbReference type="Pfam" id="PF13517">
    <property type="entry name" value="FG-GAP_3"/>
    <property type="match status" value="2"/>
</dbReference>
<sequence>MNNVHRFWVIGLSLLMGCGPTSETKKEPDGAELVATHCSGCHLPVKPEQLDKETWLKHVLPAMAPKLGIPTTANGEYYQVANNQQKSALSFAEWTQLVAYFEKNAPDSLKAAPREALKQDWSIFALEKPSESPESALTTMVQFHEGKIYSGQNGQPTLYAWDKTLRRSEAATLNSPVVNAAFVSPTEAVVTTIGTLLAVDQPVGEVVNVDLRTKKTKVIANALIRPIQSVPGDFNKDGRTDWIICGFGHNQGGLYLSVQQADGSYQTQPIRAEAGATQVVVDDFNKDGWPDCMALFAHGDEGLWLFTNDQKGGFEARNVQRFLPLAGSTSFQLIDLNKDGQLDLVYTSGDNSDYSKILKPYHGVYTFINQGDFKFKQQWFYPVNGSTKVIAADFDQDGDMDLATIAFFADFKRTPEESFIYFEQEANGHFVPHAVPAHAYGRWICMDAQDWDGDGDLDIVLGNYSRGFNNQDDYKPNWNMQLPFIVLRNKTRK</sequence>
<dbReference type="AlphaFoldDB" id="A0A2S7IQS3"/>
<reference evidence="3" key="1">
    <citation type="submission" date="2018-02" db="EMBL/GenBank/DDBJ databases">
        <title>Genome sequencing of Solimonas sp. HR-BB.</title>
        <authorList>
            <person name="Lee Y."/>
            <person name="Jeon C.O."/>
        </authorList>
    </citation>
    <scope>NUCLEOTIDE SEQUENCE [LARGE SCALE GENOMIC DNA]</scope>
    <source>
        <strain evidence="3">HR-U</strain>
    </source>
</reference>
<protein>
    <recommendedName>
        <fullName evidence="4">VCBS repeat-containing protein</fullName>
    </recommendedName>
</protein>
<dbReference type="PANTHER" id="PTHR44103:SF1">
    <property type="entry name" value="PROPROTEIN CONVERTASE P"/>
    <property type="match status" value="1"/>
</dbReference>
<accession>A0A2S7IQS3</accession>
<dbReference type="InterPro" id="IPR013517">
    <property type="entry name" value="FG-GAP"/>
</dbReference>
<keyword evidence="3" id="KW-1185">Reference proteome</keyword>
<dbReference type="OrthoDB" id="1391917at2"/>
<dbReference type="Proteomes" id="UP000239590">
    <property type="component" value="Unassembled WGS sequence"/>
</dbReference>
<evidence type="ECO:0000313" key="3">
    <source>
        <dbReference type="Proteomes" id="UP000239590"/>
    </source>
</evidence>
<evidence type="ECO:0000313" key="2">
    <source>
        <dbReference type="EMBL" id="PQA60019.1"/>
    </source>
</evidence>
<dbReference type="PROSITE" id="PS51257">
    <property type="entry name" value="PROKAR_LIPOPROTEIN"/>
    <property type="match status" value="1"/>
</dbReference>
<dbReference type="SUPFAM" id="SSF69318">
    <property type="entry name" value="Integrin alpha N-terminal domain"/>
    <property type="match status" value="1"/>
</dbReference>
<evidence type="ECO:0000256" key="1">
    <source>
        <dbReference type="ARBA" id="ARBA00022729"/>
    </source>
</evidence>
<organism evidence="2 3">
    <name type="scientific">Siphonobacter curvatus</name>
    <dbReference type="NCBI Taxonomy" id="2094562"/>
    <lineage>
        <taxon>Bacteria</taxon>
        <taxon>Pseudomonadati</taxon>
        <taxon>Bacteroidota</taxon>
        <taxon>Cytophagia</taxon>
        <taxon>Cytophagales</taxon>
        <taxon>Cytophagaceae</taxon>
        <taxon>Siphonobacter</taxon>
    </lineage>
</organism>
<dbReference type="RefSeq" id="WP_104711947.1">
    <property type="nucleotide sequence ID" value="NZ_PTRA01000001.1"/>
</dbReference>
<evidence type="ECO:0008006" key="4">
    <source>
        <dbReference type="Google" id="ProtNLM"/>
    </source>
</evidence>
<keyword evidence="1" id="KW-0732">Signal</keyword>
<comment type="caution">
    <text evidence="2">The sequence shown here is derived from an EMBL/GenBank/DDBJ whole genome shotgun (WGS) entry which is preliminary data.</text>
</comment>
<dbReference type="InterPro" id="IPR028994">
    <property type="entry name" value="Integrin_alpha_N"/>
</dbReference>